<protein>
    <submittedName>
        <fullName evidence="2">DUF2225 domain-containing protein</fullName>
    </submittedName>
</protein>
<dbReference type="RefSeq" id="WP_192025491.1">
    <property type="nucleotide sequence ID" value="NZ_JACYTN010000008.1"/>
</dbReference>
<dbReference type="Pfam" id="PF09986">
    <property type="entry name" value="DUF2225"/>
    <property type="match status" value="1"/>
</dbReference>
<dbReference type="Proteomes" id="UP000634529">
    <property type="component" value="Unassembled WGS sequence"/>
</dbReference>
<evidence type="ECO:0000313" key="3">
    <source>
        <dbReference type="Proteomes" id="UP000634529"/>
    </source>
</evidence>
<keyword evidence="1" id="KW-0802">TPR repeat</keyword>
<proteinExistence type="predicted"/>
<dbReference type="PROSITE" id="PS50005">
    <property type="entry name" value="TPR"/>
    <property type="match status" value="1"/>
</dbReference>
<keyword evidence="3" id="KW-1185">Reference proteome</keyword>
<reference evidence="2 3" key="1">
    <citation type="submission" date="2020-09" db="EMBL/GenBank/DDBJ databases">
        <title>Paenibacillus sp. CAU 1523 isolated from sand of Haeundae Beach.</title>
        <authorList>
            <person name="Kim W."/>
        </authorList>
    </citation>
    <scope>NUCLEOTIDE SEQUENCE [LARGE SCALE GENOMIC DNA]</scope>
    <source>
        <strain evidence="2 3">CAU 1523</strain>
    </source>
</reference>
<dbReference type="SUPFAM" id="SSF48452">
    <property type="entry name" value="TPR-like"/>
    <property type="match status" value="1"/>
</dbReference>
<comment type="caution">
    <text evidence="2">The sequence shown here is derived from an EMBL/GenBank/DDBJ whole genome shotgun (WGS) entry which is preliminary data.</text>
</comment>
<organism evidence="2 3">
    <name type="scientific">Paenibacillus arenosi</name>
    <dbReference type="NCBI Taxonomy" id="2774142"/>
    <lineage>
        <taxon>Bacteria</taxon>
        <taxon>Bacillati</taxon>
        <taxon>Bacillota</taxon>
        <taxon>Bacilli</taxon>
        <taxon>Bacillales</taxon>
        <taxon>Paenibacillaceae</taxon>
        <taxon>Paenibacillus</taxon>
    </lineage>
</organism>
<dbReference type="InterPro" id="IPR019734">
    <property type="entry name" value="TPR_rpt"/>
</dbReference>
<evidence type="ECO:0000256" key="1">
    <source>
        <dbReference type="PROSITE-ProRule" id="PRU00339"/>
    </source>
</evidence>
<gene>
    <name evidence="2" type="ORF">IFO66_12630</name>
</gene>
<feature type="repeat" description="TPR" evidence="1">
    <location>
        <begin position="173"/>
        <end position="206"/>
    </location>
</feature>
<name>A0ABR9AYQ5_9BACL</name>
<evidence type="ECO:0000313" key="2">
    <source>
        <dbReference type="EMBL" id="MBD8499152.1"/>
    </source>
</evidence>
<sequence>MNSSVEVEPLYQIDVRCPQCDIPYRTSRVRSRFKHAKQVDSDFCQHYSNERYNPDYYVVYVCPHCGCATTENSKKKWTDKQKAQFQERIGKQWTARDYGGERSWEVALQTYQLAVLTAQTIQESDRVLAGLLHHTAWLHRYRNNTEQELRYLKFALQAYVAVFENEAAELNDAKLIYMIGELYRRLGQYQDAAKCFARLIHDKKIMDAAMIRAAREQWAVMREEMQAQKLETPDDMFQEKRIVL</sequence>
<dbReference type="InterPro" id="IPR018708">
    <property type="entry name" value="DUF2225"/>
</dbReference>
<accession>A0ABR9AYQ5</accession>
<dbReference type="InterPro" id="IPR011990">
    <property type="entry name" value="TPR-like_helical_dom_sf"/>
</dbReference>
<dbReference type="Gene3D" id="1.25.40.10">
    <property type="entry name" value="Tetratricopeptide repeat domain"/>
    <property type="match status" value="1"/>
</dbReference>
<dbReference type="EMBL" id="JACYTN010000008">
    <property type="protein sequence ID" value="MBD8499152.1"/>
    <property type="molecule type" value="Genomic_DNA"/>
</dbReference>